<evidence type="ECO:0000313" key="2">
    <source>
        <dbReference type="Proteomes" id="UP001165444"/>
    </source>
</evidence>
<dbReference type="Pfam" id="PF13578">
    <property type="entry name" value="Methyltransf_24"/>
    <property type="match status" value="1"/>
</dbReference>
<dbReference type="GO" id="GO:0032259">
    <property type="term" value="P:methylation"/>
    <property type="evidence" value="ECO:0007669"/>
    <property type="project" value="UniProtKB-KW"/>
</dbReference>
<sequence>MNVFPFNYTWQETILFYRFLRHRKGFGVHSPFAFSFITKVIDERCGYYCYQDIELIRRQLEHKGNKLARKDIKRSHGELLFRTVNFFKPKKLLQIGSPAGIASLYLTAYASDVNAIVLEKDEASAETTNWSLQKYHSKVQLYPGDYEQTLPAALQDLGKVDFVFFQASHEKEKNRFFLEETMKHIHPDTVFFLEGIRENQEMRTLWQEICNRKEVSLTFDLFHIGIVIFQPRFHKKNYMLYF</sequence>
<reference evidence="1 2" key="1">
    <citation type="submission" date="2022-03" db="EMBL/GenBank/DDBJ databases">
        <title>Parabacteroides sp. nov. isolated from swine feces.</title>
        <authorList>
            <person name="Bak J.E."/>
        </authorList>
    </citation>
    <scope>NUCLEOTIDE SEQUENCE [LARGE SCALE GENOMIC DNA]</scope>
    <source>
        <strain evidence="1 2">AGMB00274</strain>
    </source>
</reference>
<dbReference type="Gene3D" id="3.40.50.150">
    <property type="entry name" value="Vaccinia Virus protein VP39"/>
    <property type="match status" value="1"/>
</dbReference>
<dbReference type="Proteomes" id="UP001165444">
    <property type="component" value="Unassembled WGS sequence"/>
</dbReference>
<evidence type="ECO:0000313" key="1">
    <source>
        <dbReference type="EMBL" id="MCJ2382313.1"/>
    </source>
</evidence>
<keyword evidence="1" id="KW-0489">Methyltransferase</keyword>
<dbReference type="RefSeq" id="WP_243326613.1">
    <property type="nucleotide sequence ID" value="NZ_JAKZMM010000071.1"/>
</dbReference>
<keyword evidence="2" id="KW-1185">Reference proteome</keyword>
<keyword evidence="1" id="KW-0808">Transferase</keyword>
<protein>
    <submittedName>
        <fullName evidence="1">Class I SAM-dependent methyltransferase</fullName>
    </submittedName>
</protein>
<dbReference type="GO" id="GO:0008168">
    <property type="term" value="F:methyltransferase activity"/>
    <property type="evidence" value="ECO:0007669"/>
    <property type="project" value="UniProtKB-KW"/>
</dbReference>
<dbReference type="EMBL" id="JAKZMM010000071">
    <property type="protein sequence ID" value="MCJ2382313.1"/>
    <property type="molecule type" value="Genomic_DNA"/>
</dbReference>
<comment type="caution">
    <text evidence="1">The sequence shown here is derived from an EMBL/GenBank/DDBJ whole genome shotgun (WGS) entry which is preliminary data.</text>
</comment>
<dbReference type="InterPro" id="IPR029063">
    <property type="entry name" value="SAM-dependent_MTases_sf"/>
</dbReference>
<accession>A0ABT0C5M7</accession>
<proteinExistence type="predicted"/>
<gene>
    <name evidence="1" type="ORF">MUN53_17135</name>
</gene>
<dbReference type="SUPFAM" id="SSF53335">
    <property type="entry name" value="S-adenosyl-L-methionine-dependent methyltransferases"/>
    <property type="match status" value="1"/>
</dbReference>
<organism evidence="1 2">
    <name type="scientific">Parabacteroides faecalis</name>
    <dbReference type="NCBI Taxonomy" id="2924040"/>
    <lineage>
        <taxon>Bacteria</taxon>
        <taxon>Pseudomonadati</taxon>
        <taxon>Bacteroidota</taxon>
        <taxon>Bacteroidia</taxon>
        <taxon>Bacteroidales</taxon>
        <taxon>Tannerellaceae</taxon>
        <taxon>Parabacteroides</taxon>
    </lineage>
</organism>
<name>A0ABT0C5M7_9BACT</name>